<name>A0A382JTP8_9ZZZZ</name>
<reference evidence="1" key="1">
    <citation type="submission" date="2018-05" db="EMBL/GenBank/DDBJ databases">
        <authorList>
            <person name="Lanie J.A."/>
            <person name="Ng W.-L."/>
            <person name="Kazmierczak K.M."/>
            <person name="Andrzejewski T.M."/>
            <person name="Davidsen T.M."/>
            <person name="Wayne K.J."/>
            <person name="Tettelin H."/>
            <person name="Glass J.I."/>
            <person name="Rusch D."/>
            <person name="Podicherti R."/>
            <person name="Tsui H.-C.T."/>
            <person name="Winkler M.E."/>
        </authorList>
    </citation>
    <scope>NUCLEOTIDE SEQUENCE</scope>
</reference>
<dbReference type="AlphaFoldDB" id="A0A382JTP8"/>
<organism evidence="1">
    <name type="scientific">marine metagenome</name>
    <dbReference type="NCBI Taxonomy" id="408172"/>
    <lineage>
        <taxon>unclassified sequences</taxon>
        <taxon>metagenomes</taxon>
        <taxon>ecological metagenomes</taxon>
    </lineage>
</organism>
<sequence length="135" mass="14274">MNLEAVRLLLVSAILLVLMAACGGGTATPLPTYTQHPTSIPVLATATQVSTTLTTKSGEAEIAARNRLAVTLGITEQAFAVYSTESLDWSDASLGCPQTGYSYAQVITPGYRITFDVEGVHYRVHTNLDGSVTVL</sequence>
<gene>
    <name evidence="1" type="ORF">METZ01_LOCUS267889</name>
</gene>
<protein>
    <submittedName>
        <fullName evidence="1">Uncharacterized protein</fullName>
    </submittedName>
</protein>
<feature type="non-terminal residue" evidence="1">
    <location>
        <position position="135"/>
    </location>
</feature>
<dbReference type="PROSITE" id="PS51257">
    <property type="entry name" value="PROKAR_LIPOPROTEIN"/>
    <property type="match status" value="1"/>
</dbReference>
<accession>A0A382JTP8</accession>
<proteinExistence type="predicted"/>
<evidence type="ECO:0000313" key="1">
    <source>
        <dbReference type="EMBL" id="SVC15035.1"/>
    </source>
</evidence>
<dbReference type="EMBL" id="UINC01076149">
    <property type="protein sequence ID" value="SVC15035.1"/>
    <property type="molecule type" value="Genomic_DNA"/>
</dbReference>